<evidence type="ECO:0000313" key="3">
    <source>
        <dbReference type="EMBL" id="ODM95212.1"/>
    </source>
</evidence>
<proteinExistence type="predicted"/>
<comment type="caution">
    <text evidence="3">The sequence shown here is derived from an EMBL/GenBank/DDBJ whole genome shotgun (WGS) entry which is preliminary data.</text>
</comment>
<sequence>MFHGHKYKVTFLLLYYFPLILGILLAIAGLQEGTASSSSDYYSGSSNSRNVRSSSSRTGGGGGGAVVSSDSSVSGEDSLRREFIKVQILQRLGLSEKPHVDMAHKISKDLVLETLRRTENLNYHDSSSSSSSSSTATDVAGAGNNERHILSHNHNHANNSSSISTTSLLDEETGVANYAKTSEIISFPDKGKSCSS</sequence>
<feature type="region of interest" description="Disordered" evidence="1">
    <location>
        <begin position="36"/>
        <end position="73"/>
    </location>
</feature>
<accession>A0A1D2MQL7</accession>
<evidence type="ECO:0000256" key="2">
    <source>
        <dbReference type="SAM" id="Phobius"/>
    </source>
</evidence>
<keyword evidence="2" id="KW-0812">Transmembrane</keyword>
<name>A0A1D2MQL7_ORCCI</name>
<dbReference type="AlphaFoldDB" id="A0A1D2MQL7"/>
<dbReference type="OrthoDB" id="6516235at2759"/>
<organism evidence="3 4">
    <name type="scientific">Orchesella cincta</name>
    <name type="common">Springtail</name>
    <name type="synonym">Podura cincta</name>
    <dbReference type="NCBI Taxonomy" id="48709"/>
    <lineage>
        <taxon>Eukaryota</taxon>
        <taxon>Metazoa</taxon>
        <taxon>Ecdysozoa</taxon>
        <taxon>Arthropoda</taxon>
        <taxon>Hexapoda</taxon>
        <taxon>Collembola</taxon>
        <taxon>Entomobryomorpha</taxon>
        <taxon>Entomobryoidea</taxon>
        <taxon>Orchesellidae</taxon>
        <taxon>Orchesellinae</taxon>
        <taxon>Orchesella</taxon>
    </lineage>
</organism>
<gene>
    <name evidence="3" type="ORF">Ocin01_11466</name>
</gene>
<feature type="transmembrane region" description="Helical" evidence="2">
    <location>
        <begin position="12"/>
        <end position="30"/>
    </location>
</feature>
<keyword evidence="4" id="KW-1185">Reference proteome</keyword>
<evidence type="ECO:0000256" key="1">
    <source>
        <dbReference type="SAM" id="MobiDB-lite"/>
    </source>
</evidence>
<evidence type="ECO:0000313" key="4">
    <source>
        <dbReference type="Proteomes" id="UP000094527"/>
    </source>
</evidence>
<dbReference type="EMBL" id="LJIJ01000696">
    <property type="protein sequence ID" value="ODM95212.1"/>
    <property type="molecule type" value="Genomic_DNA"/>
</dbReference>
<keyword evidence="2" id="KW-0472">Membrane</keyword>
<feature type="compositionally biased region" description="Low complexity" evidence="1">
    <location>
        <begin position="36"/>
        <end position="57"/>
    </location>
</feature>
<keyword evidence="2" id="KW-1133">Transmembrane helix</keyword>
<protein>
    <submittedName>
        <fullName evidence="3">Inhibin beta chain</fullName>
    </submittedName>
</protein>
<reference evidence="3 4" key="1">
    <citation type="journal article" date="2016" name="Genome Biol. Evol.">
        <title>Gene Family Evolution Reflects Adaptation to Soil Environmental Stressors in the Genome of the Collembolan Orchesella cincta.</title>
        <authorList>
            <person name="Faddeeva-Vakhrusheva A."/>
            <person name="Derks M.F."/>
            <person name="Anvar S.Y."/>
            <person name="Agamennone V."/>
            <person name="Suring W."/>
            <person name="Smit S."/>
            <person name="van Straalen N.M."/>
            <person name="Roelofs D."/>
        </authorList>
    </citation>
    <scope>NUCLEOTIDE SEQUENCE [LARGE SCALE GENOMIC DNA]</scope>
    <source>
        <tissue evidence="3">Mixed pool</tissue>
    </source>
</reference>
<dbReference type="Proteomes" id="UP000094527">
    <property type="component" value="Unassembled WGS sequence"/>
</dbReference>
<dbReference type="Gene3D" id="2.60.120.970">
    <property type="match status" value="1"/>
</dbReference>